<accession>A0A9P9YK63</accession>
<keyword evidence="3" id="KW-1185">Reference proteome</keyword>
<proteinExistence type="predicted"/>
<dbReference type="Proteomes" id="UP001059596">
    <property type="component" value="Unassembled WGS sequence"/>
</dbReference>
<name>A0A9P9YK63_9MUSC</name>
<feature type="signal peptide" evidence="1">
    <location>
        <begin position="1"/>
        <end position="18"/>
    </location>
</feature>
<evidence type="ECO:0000256" key="1">
    <source>
        <dbReference type="SAM" id="SignalP"/>
    </source>
</evidence>
<evidence type="ECO:0008006" key="4">
    <source>
        <dbReference type="Google" id="ProtNLM"/>
    </source>
</evidence>
<sequence>MLMLRLLSFILSPPPTSRHFDGSCKRTKCHSSDIVRDQDHAPFLTVDSDSFSFASFALLRYSGTSTQRWFESRN</sequence>
<evidence type="ECO:0000313" key="3">
    <source>
        <dbReference type="Proteomes" id="UP001059596"/>
    </source>
</evidence>
<feature type="chain" id="PRO_5040430628" description="Secreted protein" evidence="1">
    <location>
        <begin position="19"/>
        <end position="74"/>
    </location>
</feature>
<evidence type="ECO:0000313" key="2">
    <source>
        <dbReference type="EMBL" id="KAI8038515.1"/>
    </source>
</evidence>
<organism evidence="2 3">
    <name type="scientific">Drosophila gunungcola</name>
    <name type="common">fruit fly</name>
    <dbReference type="NCBI Taxonomy" id="103775"/>
    <lineage>
        <taxon>Eukaryota</taxon>
        <taxon>Metazoa</taxon>
        <taxon>Ecdysozoa</taxon>
        <taxon>Arthropoda</taxon>
        <taxon>Hexapoda</taxon>
        <taxon>Insecta</taxon>
        <taxon>Pterygota</taxon>
        <taxon>Neoptera</taxon>
        <taxon>Endopterygota</taxon>
        <taxon>Diptera</taxon>
        <taxon>Brachycera</taxon>
        <taxon>Muscomorpha</taxon>
        <taxon>Ephydroidea</taxon>
        <taxon>Drosophilidae</taxon>
        <taxon>Drosophila</taxon>
        <taxon>Sophophora</taxon>
    </lineage>
</organism>
<reference evidence="2" key="1">
    <citation type="journal article" date="2023" name="Genome Biol. Evol.">
        <title>Long-read-based Genome Assembly of Drosophila gunungcola Reveals Fewer Chemosensory Genes in Flower-breeding Species.</title>
        <authorList>
            <person name="Negi A."/>
            <person name="Liao B.Y."/>
            <person name="Yeh S.D."/>
        </authorList>
    </citation>
    <scope>NUCLEOTIDE SEQUENCE</scope>
    <source>
        <strain evidence="2">Sukarami</strain>
    </source>
</reference>
<protein>
    <recommendedName>
        <fullName evidence="4">Secreted protein</fullName>
    </recommendedName>
</protein>
<keyword evidence="1" id="KW-0732">Signal</keyword>
<comment type="caution">
    <text evidence="2">The sequence shown here is derived from an EMBL/GenBank/DDBJ whole genome shotgun (WGS) entry which is preliminary data.</text>
</comment>
<dbReference type="AlphaFoldDB" id="A0A9P9YK63"/>
<gene>
    <name evidence="2" type="ORF">M5D96_008415</name>
</gene>
<dbReference type="EMBL" id="JAMKOV010000007">
    <property type="protein sequence ID" value="KAI8038515.1"/>
    <property type="molecule type" value="Genomic_DNA"/>
</dbReference>